<protein>
    <recommendedName>
        <fullName evidence="2">NmrA-like family domain-containing protein 1</fullName>
    </recommendedName>
</protein>
<dbReference type="Proteomes" id="UP000663828">
    <property type="component" value="Unassembled WGS sequence"/>
</dbReference>
<dbReference type="GO" id="GO:0005634">
    <property type="term" value="C:nucleus"/>
    <property type="evidence" value="ECO:0007669"/>
    <property type="project" value="TreeGrafter"/>
</dbReference>
<dbReference type="OrthoDB" id="300709at2759"/>
<proteinExistence type="predicted"/>
<dbReference type="Proteomes" id="UP000663852">
    <property type="component" value="Unassembled WGS sequence"/>
</dbReference>
<dbReference type="EMBL" id="CAJNOJ010000020">
    <property type="protein sequence ID" value="CAF0840340.1"/>
    <property type="molecule type" value="Genomic_DNA"/>
</dbReference>
<dbReference type="PANTHER" id="PTHR42748">
    <property type="entry name" value="NITROGEN METABOLITE REPRESSION PROTEIN NMRA FAMILY MEMBER"/>
    <property type="match status" value="1"/>
</dbReference>
<dbReference type="Pfam" id="PF05368">
    <property type="entry name" value="NmrA"/>
    <property type="match status" value="1"/>
</dbReference>
<dbReference type="InterPro" id="IPR051164">
    <property type="entry name" value="NmrA-like_oxidored"/>
</dbReference>
<comment type="caution">
    <text evidence="4">The sequence shown here is derived from an EMBL/GenBank/DDBJ whole genome shotgun (WGS) entry which is preliminary data.</text>
</comment>
<accession>A0A813RFK8</accession>
<evidence type="ECO:0000313" key="5">
    <source>
        <dbReference type="EMBL" id="CAF0840340.1"/>
    </source>
</evidence>
<dbReference type="InterPro" id="IPR008030">
    <property type="entry name" value="NmrA-like"/>
</dbReference>
<keyword evidence="1" id="KW-0521">NADP</keyword>
<sequence>MTCDKLVTIVDVTGAQASAVLKAFGQTGKYKAKWPLLVSVCLYVKFCSLTHDPTSEKAQVAQRRLDENIEILLCDIRKKDDVERAFKDSYSFFALTDFWTQPDKRDVAIHEGIIMADVAALLEIPYYIFSAQKDATKISDGKP</sequence>
<reference evidence="4" key="1">
    <citation type="submission" date="2021-02" db="EMBL/GenBank/DDBJ databases">
        <authorList>
            <person name="Nowell W R."/>
        </authorList>
    </citation>
    <scope>NUCLEOTIDE SEQUENCE</scope>
</reference>
<evidence type="ECO:0000256" key="2">
    <source>
        <dbReference type="ARBA" id="ARBA00040296"/>
    </source>
</evidence>
<evidence type="ECO:0000313" key="6">
    <source>
        <dbReference type="Proteomes" id="UP000663828"/>
    </source>
</evidence>
<dbReference type="Gene3D" id="3.40.50.720">
    <property type="entry name" value="NAD(P)-binding Rossmann-like Domain"/>
    <property type="match status" value="1"/>
</dbReference>
<dbReference type="AlphaFoldDB" id="A0A813RFK8"/>
<dbReference type="EMBL" id="CAJNOR010000068">
    <property type="protein sequence ID" value="CAF0783172.1"/>
    <property type="molecule type" value="Genomic_DNA"/>
</dbReference>
<evidence type="ECO:0000313" key="4">
    <source>
        <dbReference type="EMBL" id="CAF0783172.1"/>
    </source>
</evidence>
<organism evidence="4 6">
    <name type="scientific">Adineta ricciae</name>
    <name type="common">Rotifer</name>
    <dbReference type="NCBI Taxonomy" id="249248"/>
    <lineage>
        <taxon>Eukaryota</taxon>
        <taxon>Metazoa</taxon>
        <taxon>Spiralia</taxon>
        <taxon>Gnathifera</taxon>
        <taxon>Rotifera</taxon>
        <taxon>Eurotatoria</taxon>
        <taxon>Bdelloidea</taxon>
        <taxon>Adinetida</taxon>
        <taxon>Adinetidae</taxon>
        <taxon>Adineta</taxon>
    </lineage>
</organism>
<dbReference type="PANTHER" id="PTHR42748:SF7">
    <property type="entry name" value="NMRA LIKE REDOX SENSOR 1-RELATED"/>
    <property type="match status" value="1"/>
</dbReference>
<gene>
    <name evidence="5" type="ORF">EDS130_LOCUS6802</name>
    <name evidence="4" type="ORF">XAT740_LOCUS2085</name>
</gene>
<feature type="domain" description="NmrA-like" evidence="3">
    <location>
        <begin position="4"/>
        <end position="141"/>
    </location>
</feature>
<evidence type="ECO:0000259" key="3">
    <source>
        <dbReference type="Pfam" id="PF05368"/>
    </source>
</evidence>
<keyword evidence="6" id="KW-1185">Reference proteome</keyword>
<evidence type="ECO:0000256" key="1">
    <source>
        <dbReference type="ARBA" id="ARBA00022857"/>
    </source>
</evidence>
<name>A0A813RFK8_ADIRI</name>